<dbReference type="HOGENOM" id="CLU_021278_1_0_1"/>
<dbReference type="Gene3D" id="3.40.50.300">
    <property type="entry name" value="P-loop containing nucleotide triphosphate hydrolases"/>
    <property type="match status" value="1"/>
</dbReference>
<organism evidence="2 3">
    <name type="scientific">Torulaspora delbrueckii</name>
    <name type="common">Yeast</name>
    <name type="synonym">Candida colliculosa</name>
    <dbReference type="NCBI Taxonomy" id="4950"/>
    <lineage>
        <taxon>Eukaryota</taxon>
        <taxon>Fungi</taxon>
        <taxon>Dikarya</taxon>
        <taxon>Ascomycota</taxon>
        <taxon>Saccharomycotina</taxon>
        <taxon>Saccharomycetes</taxon>
        <taxon>Saccharomycetales</taxon>
        <taxon>Saccharomycetaceae</taxon>
        <taxon>Torulaspora</taxon>
    </lineage>
</organism>
<evidence type="ECO:0000313" key="3">
    <source>
        <dbReference type="Proteomes" id="UP000005627"/>
    </source>
</evidence>
<dbReference type="InParanoid" id="G8ZTL7"/>
<evidence type="ECO:0000259" key="1">
    <source>
        <dbReference type="Pfam" id="PF00485"/>
    </source>
</evidence>
<dbReference type="GeneID" id="11502395"/>
<name>G8ZTL7_TORDE</name>
<dbReference type="Proteomes" id="UP000005627">
    <property type="component" value="Chromosome 4"/>
</dbReference>
<reference evidence="2 3" key="1">
    <citation type="journal article" date="2011" name="Proc. Natl. Acad. Sci. U.S.A.">
        <title>Evolutionary erosion of yeast sex chromosomes by mating-type switching accidents.</title>
        <authorList>
            <person name="Gordon J.L."/>
            <person name="Armisen D."/>
            <person name="Proux-Wera E."/>
            <person name="Oheigeartaigh S.S."/>
            <person name="Byrne K.P."/>
            <person name="Wolfe K.H."/>
        </authorList>
    </citation>
    <scope>NUCLEOTIDE SEQUENCE [LARGE SCALE GENOMIC DNA]</scope>
    <source>
        <strain evidence="3">ATCC 10662 / CBS 1146 / NBRC 0425 / NCYC 2629 / NRRL Y-866</strain>
    </source>
</reference>
<keyword evidence="3" id="KW-1185">Reference proteome</keyword>
<dbReference type="KEGG" id="tdl:TDEL_0D03770"/>
<accession>G8ZTL7</accession>
<sequence length="232" mass="25979">MTGQIQLVIISIGGGHATGVMEAGTQIKQSLVKIFPHTNIRIIDLDALSDRKPKYYSHKDYDFDAVHRQLTEGGHFTKTVAIKNANDANSSDPIELVLLCGCYALFDERINNLAQLKVFLDSDGDKRLINLINLRKIATGEELSELLTEYMDHLRVEMHKFIGPTRANADLIIPCTNDNTGCAIITDGIVRVVQDIRGSGHHTHSFAKQSPLLLDFEAERMNVEKERYYDLA</sequence>
<dbReference type="STRING" id="1076872.G8ZTL7"/>
<dbReference type="SUPFAM" id="SSF52540">
    <property type="entry name" value="P-loop containing nucleoside triphosphate hydrolases"/>
    <property type="match status" value="1"/>
</dbReference>
<gene>
    <name evidence="2" type="primary">TDEL0D03770</name>
    <name evidence="2" type="ORF">TDEL_0D03770</name>
</gene>
<proteinExistence type="predicted"/>
<dbReference type="FunCoup" id="G8ZTL7">
    <property type="interactions" value="252"/>
</dbReference>
<feature type="domain" description="Phosphoribulokinase/uridine kinase" evidence="1">
    <location>
        <begin position="75"/>
        <end position="179"/>
    </location>
</feature>
<dbReference type="AlphaFoldDB" id="G8ZTL7"/>
<dbReference type="OrthoDB" id="738517at2759"/>
<dbReference type="InterPro" id="IPR027417">
    <property type="entry name" value="P-loop_NTPase"/>
</dbReference>
<dbReference type="eggNOG" id="KOG4203">
    <property type="taxonomic scope" value="Eukaryota"/>
</dbReference>
<dbReference type="RefSeq" id="XP_003681172.1">
    <property type="nucleotide sequence ID" value="XM_003681124.1"/>
</dbReference>
<protein>
    <recommendedName>
        <fullName evidence="1">Phosphoribulokinase/uridine kinase domain-containing protein</fullName>
    </recommendedName>
</protein>
<dbReference type="EMBL" id="HE616745">
    <property type="protein sequence ID" value="CCE91961.1"/>
    <property type="molecule type" value="Genomic_DNA"/>
</dbReference>
<dbReference type="Pfam" id="PF00485">
    <property type="entry name" value="PRK"/>
    <property type="match status" value="1"/>
</dbReference>
<dbReference type="GO" id="GO:0005524">
    <property type="term" value="F:ATP binding"/>
    <property type="evidence" value="ECO:0007669"/>
    <property type="project" value="InterPro"/>
</dbReference>
<evidence type="ECO:0000313" key="2">
    <source>
        <dbReference type="EMBL" id="CCE91961.1"/>
    </source>
</evidence>
<dbReference type="GO" id="GO:0016301">
    <property type="term" value="F:kinase activity"/>
    <property type="evidence" value="ECO:0007669"/>
    <property type="project" value="InterPro"/>
</dbReference>
<dbReference type="InterPro" id="IPR006083">
    <property type="entry name" value="PRK/URK"/>
</dbReference>